<accession>A0A0U5CLH3</accession>
<feature type="compositionally biased region" description="Low complexity" evidence="1">
    <location>
        <begin position="101"/>
        <end position="113"/>
    </location>
</feature>
<evidence type="ECO:0000256" key="1">
    <source>
        <dbReference type="SAM" id="MobiDB-lite"/>
    </source>
</evidence>
<feature type="compositionally biased region" description="Basic and acidic residues" evidence="1">
    <location>
        <begin position="90"/>
        <end position="100"/>
    </location>
</feature>
<dbReference type="OrthoDB" id="4493271at2759"/>
<sequence length="271" mass="31207">MSSRQSPEEYKQSPHRLSFLNRIRAKTSSFLSSTRRFRKKNPVDSTRGADEAHLEDEPTSSVKRFQKIFRHLGVLPTNFKPTIEPLQSRLDVEESRERGSDSSSDSAYSARSDTQASTRSNSQQLQILVRGCEGVTPEHALGMCAFLDTGCAKDLMAYRHFLRLKQAHGIELEESNVEVVPLNDSPMEVHGIARGLLWQLDEEGFRTYTSDFYIVDMDQFDVLISWETARKYNLLDYGADIQEYLMKVRERKKRRRKLERKLRKANLGKAA</sequence>
<name>A0A0U5CLH3_ASPCI</name>
<dbReference type="CDD" id="cd00303">
    <property type="entry name" value="retropepsin_like"/>
    <property type="match status" value="1"/>
</dbReference>
<gene>
    <name evidence="2" type="ORF">ASPCAL01765</name>
</gene>
<proteinExistence type="predicted"/>
<protein>
    <submittedName>
        <fullName evidence="2">Uncharacterized protein</fullName>
    </submittedName>
</protein>
<dbReference type="EMBL" id="CDMC01000002">
    <property type="protein sequence ID" value="CEN59313.1"/>
    <property type="molecule type" value="Genomic_DNA"/>
</dbReference>
<dbReference type="Proteomes" id="UP000054771">
    <property type="component" value="Unassembled WGS sequence"/>
</dbReference>
<feature type="compositionally biased region" description="Basic and acidic residues" evidence="1">
    <location>
        <begin position="47"/>
        <end position="56"/>
    </location>
</feature>
<feature type="region of interest" description="Disordered" evidence="1">
    <location>
        <begin position="31"/>
        <end position="60"/>
    </location>
</feature>
<feature type="region of interest" description="Disordered" evidence="1">
    <location>
        <begin position="86"/>
        <end position="123"/>
    </location>
</feature>
<reference evidence="3" key="1">
    <citation type="journal article" date="2016" name="Genome Announc.">
        <title>Draft genome sequences of fungus Aspergillus calidoustus.</title>
        <authorList>
            <person name="Horn F."/>
            <person name="Linde J."/>
            <person name="Mattern D.J."/>
            <person name="Walther G."/>
            <person name="Guthke R."/>
            <person name="Scherlach K."/>
            <person name="Martin K."/>
            <person name="Brakhage A.A."/>
            <person name="Petzke L."/>
            <person name="Valiante V."/>
        </authorList>
    </citation>
    <scope>NUCLEOTIDE SEQUENCE [LARGE SCALE GENOMIC DNA]</scope>
    <source>
        <strain evidence="3">SF006504</strain>
    </source>
</reference>
<feature type="compositionally biased region" description="Polar residues" evidence="1">
    <location>
        <begin position="114"/>
        <end position="123"/>
    </location>
</feature>
<evidence type="ECO:0000313" key="3">
    <source>
        <dbReference type="Proteomes" id="UP000054771"/>
    </source>
</evidence>
<evidence type="ECO:0000313" key="2">
    <source>
        <dbReference type="EMBL" id="CEN59313.1"/>
    </source>
</evidence>
<dbReference type="AlphaFoldDB" id="A0A0U5CLH3"/>
<organism evidence="2 3">
    <name type="scientific">Aspergillus calidoustus</name>
    <dbReference type="NCBI Taxonomy" id="454130"/>
    <lineage>
        <taxon>Eukaryota</taxon>
        <taxon>Fungi</taxon>
        <taxon>Dikarya</taxon>
        <taxon>Ascomycota</taxon>
        <taxon>Pezizomycotina</taxon>
        <taxon>Eurotiomycetes</taxon>
        <taxon>Eurotiomycetidae</taxon>
        <taxon>Eurotiales</taxon>
        <taxon>Aspergillaceae</taxon>
        <taxon>Aspergillus</taxon>
        <taxon>Aspergillus subgen. Nidulantes</taxon>
    </lineage>
</organism>
<keyword evidence="3" id="KW-1185">Reference proteome</keyword>